<gene>
    <name evidence="2" type="ORF">DFR69_105356</name>
</gene>
<sequence>MRIVHRIVATAGAAAALALTGTGVAAAQDPEPEPPKSPLVRYIESWPAAPSWCNATWDPVEDAIEDSVPPAWEPEFDAFDDWCEGESD</sequence>
<comment type="caution">
    <text evidence="2">The sequence shown here is derived from an EMBL/GenBank/DDBJ whole genome shotgun (WGS) entry which is preliminary data.</text>
</comment>
<feature type="chain" id="PRO_5016285528" evidence="1">
    <location>
        <begin position="28"/>
        <end position="88"/>
    </location>
</feature>
<dbReference type="Proteomes" id="UP000246410">
    <property type="component" value="Unassembled WGS sequence"/>
</dbReference>
<dbReference type="AlphaFoldDB" id="A0A317NK42"/>
<name>A0A317NK42_9NOCA</name>
<protein>
    <submittedName>
        <fullName evidence="2">Uncharacterized protein</fullName>
    </submittedName>
</protein>
<evidence type="ECO:0000313" key="2">
    <source>
        <dbReference type="EMBL" id="PWV75282.1"/>
    </source>
</evidence>
<organism evidence="2 3">
    <name type="scientific">Nocardia neocaledoniensis</name>
    <dbReference type="NCBI Taxonomy" id="236511"/>
    <lineage>
        <taxon>Bacteria</taxon>
        <taxon>Bacillati</taxon>
        <taxon>Actinomycetota</taxon>
        <taxon>Actinomycetes</taxon>
        <taxon>Mycobacteriales</taxon>
        <taxon>Nocardiaceae</taxon>
        <taxon>Nocardia</taxon>
    </lineage>
</organism>
<dbReference type="EMBL" id="QGTL01000005">
    <property type="protein sequence ID" value="PWV75282.1"/>
    <property type="molecule type" value="Genomic_DNA"/>
</dbReference>
<keyword evidence="3" id="KW-1185">Reference proteome</keyword>
<reference evidence="2 3" key="1">
    <citation type="submission" date="2018-05" db="EMBL/GenBank/DDBJ databases">
        <title>Genomic Encyclopedia of Type Strains, Phase IV (KMG-IV): sequencing the most valuable type-strain genomes for metagenomic binning, comparative biology and taxonomic classification.</title>
        <authorList>
            <person name="Goeker M."/>
        </authorList>
    </citation>
    <scope>NUCLEOTIDE SEQUENCE [LARGE SCALE GENOMIC DNA]</scope>
    <source>
        <strain evidence="2 3">DSM 44717</strain>
    </source>
</reference>
<dbReference type="RefSeq" id="WP_110038611.1">
    <property type="nucleotide sequence ID" value="NZ_QGTL01000005.1"/>
</dbReference>
<proteinExistence type="predicted"/>
<feature type="signal peptide" evidence="1">
    <location>
        <begin position="1"/>
        <end position="27"/>
    </location>
</feature>
<evidence type="ECO:0000256" key="1">
    <source>
        <dbReference type="SAM" id="SignalP"/>
    </source>
</evidence>
<keyword evidence="1" id="KW-0732">Signal</keyword>
<evidence type="ECO:0000313" key="3">
    <source>
        <dbReference type="Proteomes" id="UP000246410"/>
    </source>
</evidence>
<accession>A0A317NK42</accession>